<comment type="caution">
    <text evidence="20">The sequence shown here is derived from an EMBL/GenBank/DDBJ whole genome shotgun (WGS) entry which is preliminary data.</text>
</comment>
<evidence type="ECO:0000256" key="11">
    <source>
        <dbReference type="ARBA" id="ARBA00023204"/>
    </source>
</evidence>
<dbReference type="STRING" id="629741.GCWU000324_01869"/>
<comment type="catalytic activity">
    <reaction evidence="14 15">
        <text>ATP + H2O = ADP + phosphate + H(+)</text>
        <dbReference type="Rhea" id="RHEA:13065"/>
        <dbReference type="ChEBI" id="CHEBI:15377"/>
        <dbReference type="ChEBI" id="CHEBI:15378"/>
        <dbReference type="ChEBI" id="CHEBI:30616"/>
        <dbReference type="ChEBI" id="CHEBI:43474"/>
        <dbReference type="ChEBI" id="CHEBI:456216"/>
        <dbReference type="EC" id="5.6.2.4"/>
    </reaction>
</comment>
<dbReference type="HOGENOM" id="CLU_001114_6_1_4"/>
<keyword evidence="4 15" id="KW-0227">DNA damage</keyword>
<feature type="binding site" evidence="15">
    <location>
        <position position="1006"/>
    </location>
    <ligand>
        <name>Mg(2+)</name>
        <dbReference type="ChEBI" id="CHEBI:18420"/>
    </ligand>
</feature>
<evidence type="ECO:0000256" key="2">
    <source>
        <dbReference type="ARBA" id="ARBA00022723"/>
    </source>
</evidence>
<feature type="binding site" evidence="15">
    <location>
        <position position="1122"/>
    </location>
    <ligand>
        <name>Mg(2+)</name>
        <dbReference type="ChEBI" id="CHEBI:18420"/>
    </ligand>
</feature>
<sequence length="1220" mass="138290">MTTPAPLNPLTIPVHGTHLIEASAGTGKTWNIAALFTRLVLLEQQSVEKILVVTFTKAATAELKTRLRARLDQALTALKRTPNAQTQPEILRQNSLDDKNRPDDFLFNLLSQALASESQDRLQLRLTAAISNFDNAAIYTIHGFCQRILQDFAFYCQAPFNIQLNEDPNDNPNLTAIQDYWRTQIAPNPVQAQLVYQHNQTPEKQLQALSPYLARPYLQFRQPESSHIAQTQQQFQQAWQHVCAQLPQIQAAFWQLHPHLNKQSYNAARCEDRFAQLHQFSGCPSPATIWQLLTESKHTQAIFTAEFLQSKANQDKKSKQKIQLPAEPLALINNTLGALATAAQRCIQAQEQALIQLAHNIIHYLRTQNEANKKTSPSRQFDDLLLDVYHALSPEKPHAQALARALSANWQTALIDEFQDTDPLQYAIFQAAFMQPPRQPENKCNQNKTAFYMVGDPKQAIYSFRGADIYAYLAAAEHIPPANRHTLSQNHRSHAALIHAINALFSRPNPFALDKIPYHPARAARSQSKLPSGEAPLRLTWLNQDPTADDSDTLTQRAAQWCAQEIAVTLHAHAQGKTPISAGQIAILVRTRKEGTLMQRQLKTHHIQSVLLSRDSIYAEEETQAVYALISFILNPQRTQHLIYLLSGCLYNHTALQIQQLNQNEAQLTQWTDAANQAAQTWQQHGVYTALQQFLRQFQAETTLLSQRNDRTLTNLHQILEILAAQDEKGQPPSALQQWLGQQIQASQNHANPQDHALLRLESDENLVKIVTMHAAKGLQYPVVYCPFVWKARNQQPPEWQIIHQNHQAQLIHKTQLTDSDQQQAQTEQRSEDLRLLYVALTRAEEQLNIYIASYPQTENSPLAYLIQHQQPEKGKSKKDEYAHLQAQAYRQSWQNFIAQHPEHIQWHDTLTLPTYTGSLKTSEPQTNEPTTYRATPIPPRSYRSPQHTSFTALSRHSTTQPTEHTPLDPSEQTTQPQNPQGSLKPDDPPTIAQFPQGTAAGICLHSLLERYPFAQPGRQNLPLIQTTLDQHNINSQQWQDTIAQLIEDTRHTPLLPRTSLSTLPPQNILTEFGFLLHTRNFTLGSLKTWFAQHSKLPPEITAAAQNLSFRDVQGYINGYIDLLAQTETGDTLILDYKSNWLGNSPSDYTQAALNQAIAQHHYALQALLYAIATARYLTSRNAQPQTIHIRYLFLRGLDGITSNGVWQWDIPTSSLKQWL</sequence>
<evidence type="ECO:0000256" key="8">
    <source>
        <dbReference type="ARBA" id="ARBA00022840"/>
    </source>
</evidence>
<dbReference type="EMBL" id="ACJW02000003">
    <property type="protein sequence ID" value="EEP67620.1"/>
    <property type="molecule type" value="Genomic_DNA"/>
</dbReference>
<keyword evidence="1 15" id="KW-0540">Nuclease</keyword>
<dbReference type="GO" id="GO:0016887">
    <property type="term" value="F:ATP hydrolysis activity"/>
    <property type="evidence" value="ECO:0007669"/>
    <property type="project" value="RHEA"/>
</dbReference>
<keyword evidence="9 15" id="KW-0460">Magnesium</keyword>
<comment type="miscellaneous">
    <text evidence="15">In the RecBCD complex, RecB has a slow 3'-5' helicase, an exonuclease activity and loads RecA onto ssDNA, RecD has a fast 5'-3' helicase activity, while RecC stimulates the ATPase and processivity of the RecB helicase and contributes to recognition of the Chi site.</text>
</comment>
<comment type="domain">
    <text evidence="15">The C-terminal domain has nuclease activity and interacts with RecD. It interacts with RecA, facilitating its loading onto ssDNA.</text>
</comment>
<feature type="domain" description="UvrD-like helicase ATP-binding" evidence="18">
    <location>
        <begin position="1"/>
        <end position="494"/>
    </location>
</feature>
<dbReference type="InterPro" id="IPR011604">
    <property type="entry name" value="PDDEXK-like_dom_sf"/>
</dbReference>
<dbReference type="RefSeq" id="WP_003796622.1">
    <property type="nucleotide sequence ID" value="NZ_GG665872.1"/>
</dbReference>
<feature type="compositionally biased region" description="Polar residues" evidence="17">
    <location>
        <begin position="944"/>
        <end position="964"/>
    </location>
</feature>
<dbReference type="GO" id="GO:0005829">
    <property type="term" value="C:cytosol"/>
    <property type="evidence" value="ECO:0007669"/>
    <property type="project" value="TreeGrafter"/>
</dbReference>
<evidence type="ECO:0000256" key="4">
    <source>
        <dbReference type="ARBA" id="ARBA00022763"/>
    </source>
</evidence>
<dbReference type="InterPro" id="IPR000212">
    <property type="entry name" value="DNA_helicase_UvrD/REP"/>
</dbReference>
<evidence type="ECO:0000256" key="3">
    <source>
        <dbReference type="ARBA" id="ARBA00022741"/>
    </source>
</evidence>
<evidence type="ECO:0000256" key="12">
    <source>
        <dbReference type="ARBA" id="ARBA00023235"/>
    </source>
</evidence>
<keyword evidence="3 15" id="KW-0547">Nucleotide-binding</keyword>
<feature type="region of interest" description="DNA-binding and helicase activity, interacts with RecC" evidence="15">
    <location>
        <begin position="1"/>
        <end position="877"/>
    </location>
</feature>
<dbReference type="Proteomes" id="UP000003009">
    <property type="component" value="Unassembled WGS sequence"/>
</dbReference>
<dbReference type="NCBIfam" id="TIGR00609">
    <property type="entry name" value="recB"/>
    <property type="match status" value="1"/>
</dbReference>
<dbReference type="SUPFAM" id="SSF52540">
    <property type="entry name" value="P-loop containing nucleoside triphosphate hydrolases"/>
    <property type="match status" value="1"/>
</dbReference>
<evidence type="ECO:0000256" key="13">
    <source>
        <dbReference type="ARBA" id="ARBA00034617"/>
    </source>
</evidence>
<reference evidence="20" key="1">
    <citation type="submission" date="2009-04" db="EMBL/GenBank/DDBJ databases">
        <authorList>
            <person name="Weinstock G."/>
            <person name="Sodergren E."/>
            <person name="Clifton S."/>
            <person name="Fulton L."/>
            <person name="Fulton B."/>
            <person name="Courtney L."/>
            <person name="Fronick C."/>
            <person name="Harrison M."/>
            <person name="Strong C."/>
            <person name="Farmer C."/>
            <person name="Delahaunty K."/>
            <person name="Markovic C."/>
            <person name="Hall O."/>
            <person name="Minx P."/>
            <person name="Tomlinson C."/>
            <person name="Mitreva M."/>
            <person name="Nelson J."/>
            <person name="Hou S."/>
            <person name="Wollam A."/>
            <person name="Pepin K.H."/>
            <person name="Johnson M."/>
            <person name="Bhonagiri V."/>
            <person name="Nash W.E."/>
            <person name="Warren W."/>
            <person name="Chinwalla A."/>
            <person name="Mardis E.R."/>
            <person name="Wilson R.K."/>
        </authorList>
    </citation>
    <scope>NUCLEOTIDE SEQUENCE [LARGE SCALE GENOMIC DNA]</scope>
    <source>
        <strain evidence="20">ATCC 51147</strain>
    </source>
</reference>
<dbReference type="Gene3D" id="3.90.320.10">
    <property type="match status" value="1"/>
</dbReference>
<gene>
    <name evidence="15 20" type="primary">recB</name>
    <name evidence="20" type="ORF">GCWU000324_01869</name>
</gene>
<dbReference type="Pfam" id="PF00580">
    <property type="entry name" value="UvrD-helicase"/>
    <property type="match status" value="1"/>
</dbReference>
<comment type="subunit">
    <text evidence="15">Heterotrimer of RecB, RecC and RecD. All subunits contribute to DNA-binding. Interacts with RecA.</text>
</comment>
<feature type="domain" description="UvrD-like helicase C-terminal" evidence="19">
    <location>
        <begin position="518"/>
        <end position="778"/>
    </location>
</feature>
<keyword evidence="2 15" id="KW-0479">Metal-binding</keyword>
<comment type="cofactor">
    <cofactor evidence="15">
        <name>Mg(2+)</name>
        <dbReference type="ChEBI" id="CHEBI:18420"/>
    </cofactor>
    <text evidence="15">Binds 1 Mg(2+) ion per subunit.</text>
</comment>
<dbReference type="HAMAP" id="MF_01485">
    <property type="entry name" value="RecB"/>
    <property type="match status" value="1"/>
</dbReference>
<evidence type="ECO:0000256" key="1">
    <source>
        <dbReference type="ARBA" id="ARBA00022722"/>
    </source>
</evidence>
<feature type="region of interest" description="Nuclease activity, interacts with RecD and RecA" evidence="15">
    <location>
        <begin position="945"/>
        <end position="1220"/>
    </location>
</feature>
<dbReference type="GO" id="GO:0009338">
    <property type="term" value="C:exodeoxyribonuclease V complex"/>
    <property type="evidence" value="ECO:0007669"/>
    <property type="project" value="TreeGrafter"/>
</dbReference>
<feature type="compositionally biased region" description="Polar residues" evidence="17">
    <location>
        <begin position="917"/>
        <end position="934"/>
    </location>
</feature>
<organism evidence="20 21">
    <name type="scientific">Kingella oralis ATCC 51147</name>
    <dbReference type="NCBI Taxonomy" id="629741"/>
    <lineage>
        <taxon>Bacteria</taxon>
        <taxon>Pseudomonadati</taxon>
        <taxon>Pseudomonadota</taxon>
        <taxon>Betaproteobacteria</taxon>
        <taxon>Neisseriales</taxon>
        <taxon>Neisseriaceae</taxon>
        <taxon>Kingella</taxon>
    </lineage>
</organism>
<protein>
    <recommendedName>
        <fullName evidence="15">RecBCD enzyme subunit RecB</fullName>
        <ecNumber evidence="15">3.1.11.5</ecNumber>
        <ecNumber evidence="15">5.6.2.4</ecNumber>
    </recommendedName>
    <alternativeName>
        <fullName evidence="15">DNA 3'-5' helicase subunit RecB</fullName>
    </alternativeName>
    <alternativeName>
        <fullName evidence="15">Exonuclease V subunit RecB</fullName>
        <shortName evidence="15">ExoV subunit RecB</shortName>
    </alternativeName>
    <alternativeName>
        <fullName evidence="15">Helicase/nuclease RecBCD subunit RecB</fullName>
    </alternativeName>
</protein>
<evidence type="ECO:0000256" key="5">
    <source>
        <dbReference type="ARBA" id="ARBA00022801"/>
    </source>
</evidence>
<dbReference type="InterPro" id="IPR014017">
    <property type="entry name" value="DNA_helicase_UvrD-like_C"/>
</dbReference>
<dbReference type="Pfam" id="PF13361">
    <property type="entry name" value="UvrD_C"/>
    <property type="match status" value="1"/>
</dbReference>
<dbReference type="GO" id="GO:0000287">
    <property type="term" value="F:magnesium ion binding"/>
    <property type="evidence" value="ECO:0007669"/>
    <property type="project" value="UniProtKB-UniRule"/>
</dbReference>
<evidence type="ECO:0000259" key="18">
    <source>
        <dbReference type="PROSITE" id="PS51198"/>
    </source>
</evidence>
<feature type="binding site" evidence="15">
    <location>
        <position position="1136"/>
    </location>
    <ligand>
        <name>Mg(2+)</name>
        <dbReference type="ChEBI" id="CHEBI:18420"/>
    </ligand>
</feature>
<keyword evidence="21" id="KW-1185">Reference proteome</keyword>
<dbReference type="GO" id="GO:0043138">
    <property type="term" value="F:3'-5' DNA helicase activity"/>
    <property type="evidence" value="ECO:0007669"/>
    <property type="project" value="UniProtKB-UniRule"/>
</dbReference>
<dbReference type="Gene3D" id="1.10.486.10">
    <property type="entry name" value="PCRA, domain 4"/>
    <property type="match status" value="1"/>
</dbReference>
<keyword evidence="8 15" id="KW-0067">ATP-binding</keyword>
<evidence type="ECO:0000259" key="19">
    <source>
        <dbReference type="PROSITE" id="PS51217"/>
    </source>
</evidence>
<dbReference type="Gene3D" id="3.40.50.300">
    <property type="entry name" value="P-loop containing nucleotide triphosphate hydrolases"/>
    <property type="match status" value="2"/>
</dbReference>
<dbReference type="GO" id="GO:0000724">
    <property type="term" value="P:double-strand break repair via homologous recombination"/>
    <property type="evidence" value="ECO:0007669"/>
    <property type="project" value="UniProtKB-UniRule"/>
</dbReference>
<dbReference type="InterPro" id="IPR014016">
    <property type="entry name" value="UvrD-like_ATP-bd"/>
</dbReference>
<dbReference type="GO" id="GO:0003677">
    <property type="term" value="F:DNA binding"/>
    <property type="evidence" value="ECO:0007669"/>
    <property type="project" value="UniProtKB-UniRule"/>
</dbReference>
<dbReference type="OrthoDB" id="5905204at2"/>
<dbReference type="GO" id="GO:0008854">
    <property type="term" value="F:exodeoxyribonuclease V activity"/>
    <property type="evidence" value="ECO:0007669"/>
    <property type="project" value="UniProtKB-EC"/>
</dbReference>
<dbReference type="InterPro" id="IPR027417">
    <property type="entry name" value="P-loop_NTPase"/>
</dbReference>
<evidence type="ECO:0000256" key="14">
    <source>
        <dbReference type="ARBA" id="ARBA00048988"/>
    </source>
</evidence>
<dbReference type="AlphaFoldDB" id="C4GIJ8"/>
<evidence type="ECO:0000256" key="17">
    <source>
        <dbReference type="SAM" id="MobiDB-lite"/>
    </source>
</evidence>
<evidence type="ECO:0000256" key="16">
    <source>
        <dbReference type="PROSITE-ProRule" id="PRU00560"/>
    </source>
</evidence>
<proteinExistence type="inferred from homology"/>
<evidence type="ECO:0000313" key="20">
    <source>
        <dbReference type="EMBL" id="EEP67620.1"/>
    </source>
</evidence>
<evidence type="ECO:0000313" key="21">
    <source>
        <dbReference type="Proteomes" id="UP000003009"/>
    </source>
</evidence>
<dbReference type="SUPFAM" id="SSF52980">
    <property type="entry name" value="Restriction endonuclease-like"/>
    <property type="match status" value="1"/>
</dbReference>
<comment type="similarity">
    <text evidence="15">Belongs to the helicase family. UvrD subfamily.</text>
</comment>
<comment type="catalytic activity">
    <reaction evidence="15">
        <text>Exonucleolytic cleavage (in the presence of ATP) in either 5'- to 3'- or 3'- to 5'-direction to yield 5'-phosphooligonucleotides.</text>
        <dbReference type="EC" id="3.1.11.5"/>
    </reaction>
</comment>
<comment type="function">
    <text evidence="15">A helicase/nuclease that prepares dsDNA breaks (DSB) for recombinational DNA repair. Binds to DSBs and unwinds DNA via a highly rapid and processive ATP-dependent bidirectional helicase activity. Unwinds dsDNA until it encounters a Chi (crossover hotspot instigator) sequence from the 3' direction. Cuts ssDNA a few nucleotides 3' to the Chi site. The properties and activities of the enzyme are changed at Chi. The Chi-altered holoenzyme produces a long 3'-ssDNA overhang and facilitates RecA-binding to the ssDNA for homologous DNA recombination and repair. Holoenzyme degrades any linearized DNA that is unable to undergo homologous recombination. In the holoenzyme this subunit contributes ATPase, 3'-5' helicase, exonuclease activity and loads RecA onto ssDNA.</text>
</comment>
<dbReference type="GeneID" id="84906141"/>
<dbReference type="CDD" id="cd22352">
    <property type="entry name" value="RecB_C-like"/>
    <property type="match status" value="1"/>
</dbReference>
<keyword evidence="6 15" id="KW-0347">Helicase</keyword>
<keyword evidence="7 15" id="KW-0269">Exonuclease</keyword>
<dbReference type="PROSITE" id="PS51198">
    <property type="entry name" value="UVRD_HELICASE_ATP_BIND"/>
    <property type="match status" value="1"/>
</dbReference>
<evidence type="ECO:0000256" key="9">
    <source>
        <dbReference type="ARBA" id="ARBA00022842"/>
    </source>
</evidence>
<dbReference type="InterPro" id="IPR011335">
    <property type="entry name" value="Restrct_endonuc-II-like"/>
</dbReference>
<accession>C4GIJ8</accession>
<dbReference type="EC" id="5.6.2.4" evidence="15"/>
<dbReference type="PANTHER" id="PTHR11070">
    <property type="entry name" value="UVRD / RECB / PCRA DNA HELICASE FAMILY MEMBER"/>
    <property type="match status" value="1"/>
</dbReference>
<feature type="compositionally biased region" description="Polar residues" evidence="17">
    <location>
        <begin position="971"/>
        <end position="982"/>
    </location>
</feature>
<evidence type="ECO:0000256" key="7">
    <source>
        <dbReference type="ARBA" id="ARBA00022839"/>
    </source>
</evidence>
<keyword evidence="11 15" id="KW-0234">DNA repair</keyword>
<dbReference type="Gene3D" id="1.10.3170.10">
    <property type="entry name" value="Recbcd, chain B, domain 2"/>
    <property type="match status" value="1"/>
</dbReference>
<evidence type="ECO:0000256" key="10">
    <source>
        <dbReference type="ARBA" id="ARBA00023125"/>
    </source>
</evidence>
<dbReference type="PROSITE" id="PS51217">
    <property type="entry name" value="UVRD_HELICASE_CTER"/>
    <property type="match status" value="1"/>
</dbReference>
<feature type="region of interest" description="Disordered" evidence="17">
    <location>
        <begin position="917"/>
        <end position="996"/>
    </location>
</feature>
<dbReference type="InterPro" id="IPR004586">
    <property type="entry name" value="RecB"/>
</dbReference>
<dbReference type="PANTHER" id="PTHR11070:SF23">
    <property type="entry name" value="RECBCD ENZYME SUBUNIT RECB"/>
    <property type="match status" value="1"/>
</dbReference>
<comment type="domain">
    <text evidence="15">The N-terminal DNA-binding domain is a ssDNA-dependent ATPase and has ATP-dependent 3'-5' helicase function. This domain interacts with RecC.</text>
</comment>
<keyword evidence="10 15" id="KW-0238">DNA-binding</keyword>
<evidence type="ECO:0000256" key="15">
    <source>
        <dbReference type="HAMAP-Rule" id="MF_01485"/>
    </source>
</evidence>
<dbReference type="GO" id="GO:0005524">
    <property type="term" value="F:ATP binding"/>
    <property type="evidence" value="ECO:0007669"/>
    <property type="project" value="UniProtKB-UniRule"/>
</dbReference>
<name>C4GIJ8_9NEIS</name>
<keyword evidence="5 15" id="KW-0378">Hydrolase</keyword>
<dbReference type="EC" id="3.1.11.5" evidence="15"/>
<evidence type="ECO:0000256" key="6">
    <source>
        <dbReference type="ARBA" id="ARBA00022806"/>
    </source>
</evidence>
<feature type="binding site" evidence="16">
    <location>
        <begin position="22"/>
        <end position="29"/>
    </location>
    <ligand>
        <name>ATP</name>
        <dbReference type="ChEBI" id="CHEBI:30616"/>
    </ligand>
</feature>
<feature type="active site" description="For nuclease activity" evidence="15">
    <location>
        <position position="1136"/>
    </location>
</feature>
<keyword evidence="12 15" id="KW-0413">Isomerase</keyword>
<comment type="catalytic activity">
    <reaction evidence="13 15">
        <text>Couples ATP hydrolysis with the unwinding of duplex DNA by translocating in the 3'-5' direction.</text>
        <dbReference type="EC" id="5.6.2.4"/>
    </reaction>
</comment>